<dbReference type="InterPro" id="IPR026444">
    <property type="entry name" value="Secre_tail"/>
</dbReference>
<accession>A0A660SCI6</accession>
<evidence type="ECO:0000259" key="1">
    <source>
        <dbReference type="Pfam" id="PF18962"/>
    </source>
</evidence>
<dbReference type="NCBIfam" id="TIGR04183">
    <property type="entry name" value="Por_Secre_tail"/>
    <property type="match status" value="1"/>
</dbReference>
<evidence type="ECO:0000313" key="2">
    <source>
        <dbReference type="EMBL" id="RKX68528.1"/>
    </source>
</evidence>
<comment type="caution">
    <text evidence="2">The sequence shown here is derived from an EMBL/GenBank/DDBJ whole genome shotgun (WGS) entry which is preliminary data.</text>
</comment>
<dbReference type="Pfam" id="PF18962">
    <property type="entry name" value="Por_Secre_tail"/>
    <property type="match status" value="1"/>
</dbReference>
<feature type="non-terminal residue" evidence="2">
    <location>
        <position position="1"/>
    </location>
</feature>
<protein>
    <recommendedName>
        <fullName evidence="1">Secretion system C-terminal sorting domain-containing protein</fullName>
    </recommendedName>
</protein>
<dbReference type="AlphaFoldDB" id="A0A660SCI6"/>
<proteinExistence type="predicted"/>
<dbReference type="Proteomes" id="UP000268469">
    <property type="component" value="Unassembled WGS sequence"/>
</dbReference>
<name>A0A660SCI6_UNCW3</name>
<dbReference type="EMBL" id="QNBE01000153">
    <property type="protein sequence ID" value="RKX68528.1"/>
    <property type="molecule type" value="Genomic_DNA"/>
</dbReference>
<evidence type="ECO:0000313" key="3">
    <source>
        <dbReference type="Proteomes" id="UP000268469"/>
    </source>
</evidence>
<gene>
    <name evidence="2" type="ORF">DRP53_10565</name>
</gene>
<feature type="domain" description="Secretion system C-terminal sorting" evidence="1">
    <location>
        <begin position="109"/>
        <end position="184"/>
    </location>
</feature>
<organism evidence="2 3">
    <name type="scientific">candidate division WOR-3 bacterium</name>
    <dbReference type="NCBI Taxonomy" id="2052148"/>
    <lineage>
        <taxon>Bacteria</taxon>
        <taxon>Bacteria division WOR-3</taxon>
    </lineage>
</organism>
<sequence>IEFGDYLRPKLRDIERGGKDCDFILQLLTVDWVPLDLSFIPTGRVIKVNVEVPRRLYRDGRVRIDLWRVLFGPFATCAGLEVYESTRGSGGGGPQTSAEAPLFLMPTFYPNPFFKQGILRFGLTEKTEVRIFLYDVLGRRVVTVWDGEREKGINEIKIEPEGLSSGIYFLRFEAGRIKKSYKVVFLR</sequence>
<reference evidence="2 3" key="1">
    <citation type="submission" date="2018-06" db="EMBL/GenBank/DDBJ databases">
        <title>Extensive metabolic versatility and redundancy in microbially diverse, dynamic hydrothermal sediments.</title>
        <authorList>
            <person name="Dombrowski N."/>
            <person name="Teske A."/>
            <person name="Baker B.J."/>
        </authorList>
    </citation>
    <scope>NUCLEOTIDE SEQUENCE [LARGE SCALE GENOMIC DNA]</scope>
    <source>
        <strain evidence="2">B36_G15</strain>
    </source>
</reference>